<accession>A0A915L126</accession>
<name>A0A915L126_ROMCU</name>
<organism evidence="1 2">
    <name type="scientific">Romanomermis culicivorax</name>
    <name type="common">Nematode worm</name>
    <dbReference type="NCBI Taxonomy" id="13658"/>
    <lineage>
        <taxon>Eukaryota</taxon>
        <taxon>Metazoa</taxon>
        <taxon>Ecdysozoa</taxon>
        <taxon>Nematoda</taxon>
        <taxon>Enoplea</taxon>
        <taxon>Dorylaimia</taxon>
        <taxon>Mermithida</taxon>
        <taxon>Mermithoidea</taxon>
        <taxon>Mermithidae</taxon>
        <taxon>Romanomermis</taxon>
    </lineage>
</organism>
<reference evidence="2" key="1">
    <citation type="submission" date="2022-11" db="UniProtKB">
        <authorList>
            <consortium name="WormBaseParasite"/>
        </authorList>
    </citation>
    <scope>IDENTIFICATION</scope>
</reference>
<protein>
    <submittedName>
        <fullName evidence="2">Uncharacterized protein</fullName>
    </submittedName>
</protein>
<keyword evidence="1" id="KW-1185">Reference proteome</keyword>
<proteinExistence type="predicted"/>
<dbReference type="Proteomes" id="UP000887565">
    <property type="component" value="Unplaced"/>
</dbReference>
<dbReference type="WBParaSite" id="nRc.2.0.1.t44768-RA">
    <property type="protein sequence ID" value="nRc.2.0.1.t44768-RA"/>
    <property type="gene ID" value="nRc.2.0.1.g44768"/>
</dbReference>
<sequence length="80" mass="8972">MKTSPKLRYVHCRDQCREAQLDQSIDILIIHQFELKMSYGGYQQGGMGGQGGNGEMADYAVSTINGAEIHGRKLRVDRSR</sequence>
<evidence type="ECO:0000313" key="1">
    <source>
        <dbReference type="Proteomes" id="UP000887565"/>
    </source>
</evidence>
<dbReference type="AlphaFoldDB" id="A0A915L126"/>
<evidence type="ECO:0000313" key="2">
    <source>
        <dbReference type="WBParaSite" id="nRc.2.0.1.t44768-RA"/>
    </source>
</evidence>